<evidence type="ECO:0000313" key="3">
    <source>
        <dbReference type="Proteomes" id="UP001189429"/>
    </source>
</evidence>
<name>A0ABN9W4T4_9DINO</name>
<sequence>MRFWGARDWFWDVALEHEGSNRSPQAALPRVPRRSSSSAGPPIFARNSLYDRANAIFHLPVVAQEVLQALLWPHVEAEEGGATCGAANRGLSLAVTFVVVGLPLYSALLAKFTQTAVIRLLDARAAEQLERGACPTGHPLAPFWTDVPHYYCSVCGREELPLDHPMRGCRRCDFDACGACCEAAAARAAAGPRPRREPAWVRLLLGPRPQPWVPQVTHALRRTTSRLIFVTGWLLVIAMLGMHRRIFGDPGLEPEGGILAGPRCTTRGPHGHQVWPMMVHGRGWMRMGVGLVYMAFGGGFAFIPKPSYMPFALSILAWTVMALYWLLGDEWGSVWCWLASCLCAVILWSLTSCSASASSTPR</sequence>
<gene>
    <name evidence="2" type="ORF">PCOR1329_LOCUS64045</name>
</gene>
<organism evidence="2 3">
    <name type="scientific">Prorocentrum cordatum</name>
    <dbReference type="NCBI Taxonomy" id="2364126"/>
    <lineage>
        <taxon>Eukaryota</taxon>
        <taxon>Sar</taxon>
        <taxon>Alveolata</taxon>
        <taxon>Dinophyceae</taxon>
        <taxon>Prorocentrales</taxon>
        <taxon>Prorocentraceae</taxon>
        <taxon>Prorocentrum</taxon>
    </lineage>
</organism>
<proteinExistence type="predicted"/>
<feature type="transmembrane region" description="Helical" evidence="1">
    <location>
        <begin position="308"/>
        <end position="326"/>
    </location>
</feature>
<keyword evidence="1" id="KW-1133">Transmembrane helix</keyword>
<accession>A0ABN9W4T4</accession>
<evidence type="ECO:0008006" key="4">
    <source>
        <dbReference type="Google" id="ProtNLM"/>
    </source>
</evidence>
<feature type="transmembrane region" description="Helical" evidence="1">
    <location>
        <begin position="227"/>
        <end position="247"/>
    </location>
</feature>
<comment type="caution">
    <text evidence="2">The sequence shown here is derived from an EMBL/GenBank/DDBJ whole genome shotgun (WGS) entry which is preliminary data.</text>
</comment>
<reference evidence="2" key="1">
    <citation type="submission" date="2023-10" db="EMBL/GenBank/DDBJ databases">
        <authorList>
            <person name="Chen Y."/>
            <person name="Shah S."/>
            <person name="Dougan E. K."/>
            <person name="Thang M."/>
            <person name="Chan C."/>
        </authorList>
    </citation>
    <scope>NUCLEOTIDE SEQUENCE [LARGE SCALE GENOMIC DNA]</scope>
</reference>
<protein>
    <recommendedName>
        <fullName evidence="4">Protein S-acyltransferase</fullName>
    </recommendedName>
</protein>
<keyword evidence="3" id="KW-1185">Reference proteome</keyword>
<evidence type="ECO:0000256" key="1">
    <source>
        <dbReference type="SAM" id="Phobius"/>
    </source>
</evidence>
<dbReference type="EMBL" id="CAUYUJ010018153">
    <property type="protein sequence ID" value="CAK0881108.1"/>
    <property type="molecule type" value="Genomic_DNA"/>
</dbReference>
<evidence type="ECO:0000313" key="2">
    <source>
        <dbReference type="EMBL" id="CAK0881108.1"/>
    </source>
</evidence>
<dbReference type="Proteomes" id="UP001189429">
    <property type="component" value="Unassembled WGS sequence"/>
</dbReference>
<keyword evidence="1" id="KW-0472">Membrane</keyword>
<keyword evidence="1" id="KW-0812">Transmembrane</keyword>
<feature type="transmembrane region" description="Helical" evidence="1">
    <location>
        <begin position="284"/>
        <end position="303"/>
    </location>
</feature>
<feature type="transmembrane region" description="Helical" evidence="1">
    <location>
        <begin position="332"/>
        <end position="350"/>
    </location>
</feature>